<evidence type="ECO:0000256" key="10">
    <source>
        <dbReference type="ARBA" id="ARBA00023180"/>
    </source>
</evidence>
<keyword evidence="4" id="KW-0732">Signal</keyword>
<dbReference type="GeneID" id="65101799"/>
<keyword evidence="5" id="KW-1161">Viral attachment to host cell</keyword>
<dbReference type="Pfam" id="PF00974">
    <property type="entry name" value="Rhabdo_glycop_FD"/>
    <property type="match status" value="1"/>
</dbReference>
<keyword evidence="7" id="KW-0261">Viral envelope protein</keyword>
<keyword evidence="11" id="KW-1160">Virus entry into host cell</keyword>
<dbReference type="GO" id="GO:0019031">
    <property type="term" value="C:viral envelope"/>
    <property type="evidence" value="ECO:0007669"/>
    <property type="project" value="UniProtKB-KW"/>
</dbReference>
<feature type="domain" description="Spike glycoprotein fusion" evidence="13">
    <location>
        <begin position="75"/>
        <end position="173"/>
    </location>
</feature>
<evidence type="ECO:0000256" key="9">
    <source>
        <dbReference type="ARBA" id="ARBA00023136"/>
    </source>
</evidence>
<evidence type="ECO:0000259" key="14">
    <source>
        <dbReference type="Pfam" id="PF24833"/>
    </source>
</evidence>
<evidence type="ECO:0000313" key="16">
    <source>
        <dbReference type="Proteomes" id="UP000502328"/>
    </source>
</evidence>
<accession>A0A0D3R1L2</accession>
<dbReference type="KEGG" id="vg:65101799"/>
<evidence type="ECO:0000256" key="7">
    <source>
        <dbReference type="ARBA" id="ARBA00022879"/>
    </source>
</evidence>
<keyword evidence="10" id="KW-0325">Glycoprotein</keyword>
<dbReference type="RefSeq" id="YP_010086585.1">
    <property type="nucleotide sequence ID" value="NC_055461.1"/>
</dbReference>
<dbReference type="Pfam" id="PF24833">
    <property type="entry name" value="Rhabdo_glycop_CD"/>
    <property type="match status" value="1"/>
</dbReference>
<evidence type="ECO:0000313" key="15">
    <source>
        <dbReference type="EMBL" id="AJR28511.1"/>
    </source>
</evidence>
<dbReference type="GO" id="GO:0046718">
    <property type="term" value="P:symbiont entry into host cell"/>
    <property type="evidence" value="ECO:0007669"/>
    <property type="project" value="UniProtKB-KW"/>
</dbReference>
<evidence type="ECO:0000256" key="3">
    <source>
        <dbReference type="ARBA" id="ARBA00022692"/>
    </source>
</evidence>
<dbReference type="PRINTS" id="PR00796">
    <property type="entry name" value="SPIKEPROTEIN"/>
</dbReference>
<evidence type="ECO:0000256" key="11">
    <source>
        <dbReference type="ARBA" id="ARBA00023296"/>
    </source>
</evidence>
<evidence type="ECO:0000256" key="8">
    <source>
        <dbReference type="ARBA" id="ARBA00022989"/>
    </source>
</evidence>
<evidence type="ECO:0000256" key="4">
    <source>
        <dbReference type="ARBA" id="ARBA00022729"/>
    </source>
</evidence>
<proteinExistence type="inferred from homology"/>
<dbReference type="GO" id="GO:0055036">
    <property type="term" value="C:virion membrane"/>
    <property type="evidence" value="ECO:0007669"/>
    <property type="project" value="UniProtKB-SubCell"/>
</dbReference>
<comment type="similarity">
    <text evidence="2">Belongs to the novirhabdovirus glycoprotein family.</text>
</comment>
<dbReference type="GO" id="GO:0019062">
    <property type="term" value="P:virion attachment to host cell"/>
    <property type="evidence" value="ECO:0007669"/>
    <property type="project" value="UniProtKB-KW"/>
</dbReference>
<evidence type="ECO:0000256" key="6">
    <source>
        <dbReference type="ARBA" id="ARBA00022844"/>
    </source>
</evidence>
<dbReference type="EMBL" id="KM205013">
    <property type="protein sequence ID" value="AJR28511.1"/>
    <property type="molecule type" value="Viral_cRNA"/>
</dbReference>
<evidence type="ECO:0000256" key="1">
    <source>
        <dbReference type="ARBA" id="ARBA00004563"/>
    </source>
</evidence>
<reference evidence="15 16" key="1">
    <citation type="journal article" date="2015" name="PLoS Pathog.">
        <title>Evolution of genome size and complexity in the rhabdoviridae.</title>
        <authorList>
            <person name="Walker P.J."/>
            <person name="Firth C."/>
            <person name="Widen S.G."/>
            <person name="Blasdell K.R."/>
            <person name="Guzman H."/>
            <person name="Wood T.G."/>
            <person name="Paradkar P.N."/>
            <person name="Holmes E.C."/>
            <person name="Tesh R.B."/>
            <person name="Vasilakis N."/>
        </authorList>
    </citation>
    <scope>NUCLEOTIDE SEQUENCE [LARGE SCALE GENOMIC DNA]</scope>
    <source>
        <strain evidence="15 16">64A-1247</strain>
    </source>
</reference>
<feature type="domain" description="Spike glycoprotein G central" evidence="14">
    <location>
        <begin position="280"/>
        <end position="387"/>
    </location>
</feature>
<keyword evidence="16" id="KW-1185">Reference proteome</keyword>
<evidence type="ECO:0000256" key="2">
    <source>
        <dbReference type="ARBA" id="ARBA00010356"/>
    </source>
</evidence>
<keyword evidence="3 12" id="KW-0812">Transmembrane</keyword>
<comment type="subcellular location">
    <subcellularLocation>
        <location evidence="1">Virion membrane</location>
        <topology evidence="1">Single-pass type I membrane protein</topology>
    </subcellularLocation>
</comment>
<keyword evidence="6" id="KW-0946">Virion</keyword>
<organism evidence="15 16">
    <name type="scientific">Sawgrass virus</name>
    <dbReference type="NCBI Taxonomy" id="1620896"/>
    <lineage>
        <taxon>Viruses</taxon>
        <taxon>Riboviria</taxon>
        <taxon>Orthornavirae</taxon>
        <taxon>Negarnaviricota</taxon>
        <taxon>Haploviricotina</taxon>
        <taxon>Monjiviricetes</taxon>
        <taxon>Mononegavirales</taxon>
        <taxon>Rhabdoviridae</taxon>
        <taxon>Alpharhabdovirinae</taxon>
        <taxon>Sawgrhavirus</taxon>
        <taxon>Sawgrhavirus sawgrass</taxon>
    </lineage>
</organism>
<keyword evidence="5" id="KW-0945">Host-virus interaction</keyword>
<sequence length="506" mass="57348">MLTHFTLLLFIPHTFGWEPELGEYWAPIPVTPWRPATKSDFSCPSLRVDPIPPLQLVNNTRMAYLMEGKARKEHPGWLCVRKMYQTTCDTNFWGHQTITHEELALPADQTECRQAIAHYIKGTYEDPRHPDPVCTWMAAEKVYNPNTALLPHSTVVDPFSYTFMDSLFPGTHCKTAPCPTVHPDVLWHTVTPLTEDCPGHTIIPIKIYNDKSARKKTHEWLSVSDGPLIPLGGSCSLTYCGQLGLRTPGGHWYPYPGSKRYPECKDAWRATPTFEGEGMRLDIELQEILARRECINVLQQIQSGAAPTFHMLSHFQPRHAGYYRAYRMKNNVIEYSLALYDPIFNVSVPPQVNFGAWQNGTRYYLPLVESGYPGTLSAFNGIHVMHNKTVVVPELELYKEHYAETLFYYTAQIAEHPSQMRQDNETELTPPTRTTITVKRPSIGGWLSSMWGSVWGKVTSAIGLVLAIFVIGLLIKILPWGRLLRRPSTPAPRTVVYTPATGNVAW</sequence>
<dbReference type="InterPro" id="IPR055447">
    <property type="entry name" value="Rhabdo_glycop_CD"/>
</dbReference>
<evidence type="ECO:0000256" key="12">
    <source>
        <dbReference type="SAM" id="Phobius"/>
    </source>
</evidence>
<dbReference type="SUPFAM" id="SSF161008">
    <property type="entry name" value="Viral glycoprotein ectodomain-like"/>
    <property type="match status" value="1"/>
</dbReference>
<evidence type="ECO:0000256" key="5">
    <source>
        <dbReference type="ARBA" id="ARBA00022804"/>
    </source>
</evidence>
<protein>
    <submittedName>
        <fullName evidence="15">Glycoprotein</fullName>
    </submittedName>
</protein>
<keyword evidence="8 12" id="KW-1133">Transmembrane helix</keyword>
<dbReference type="InterPro" id="IPR001903">
    <property type="entry name" value="Rhabdo_glycop_FD"/>
</dbReference>
<evidence type="ECO:0000259" key="13">
    <source>
        <dbReference type="Pfam" id="PF00974"/>
    </source>
</evidence>
<dbReference type="Proteomes" id="UP000502328">
    <property type="component" value="Segment"/>
</dbReference>
<keyword evidence="9 12" id="KW-0472">Membrane</keyword>
<name>A0A0D3R1L2_9RHAB</name>
<dbReference type="InterPro" id="IPR002417">
    <property type="entry name" value="Spike_prot"/>
</dbReference>
<feature type="transmembrane region" description="Helical" evidence="12">
    <location>
        <begin position="458"/>
        <end position="478"/>
    </location>
</feature>